<dbReference type="EMBL" id="CP065425">
    <property type="protein sequence ID" value="QQZ09189.1"/>
    <property type="molecule type" value="Genomic_DNA"/>
</dbReference>
<dbReference type="Pfam" id="PF00271">
    <property type="entry name" value="Helicase_C"/>
    <property type="match status" value="1"/>
</dbReference>
<keyword evidence="4" id="KW-0067">ATP-binding</keyword>
<feature type="domain" description="Helicase C-terminal" evidence="3">
    <location>
        <begin position="765"/>
        <end position="927"/>
    </location>
</feature>
<dbReference type="Gene3D" id="3.40.50.10810">
    <property type="entry name" value="Tandem AAA-ATPase domain"/>
    <property type="match status" value="1"/>
</dbReference>
<dbReference type="CDD" id="cd18793">
    <property type="entry name" value="SF2_C_SNF"/>
    <property type="match status" value="1"/>
</dbReference>
<dbReference type="CDD" id="cd18012">
    <property type="entry name" value="DEXQc_arch_SWI2_SNF2"/>
    <property type="match status" value="1"/>
</dbReference>
<evidence type="ECO:0000313" key="5">
    <source>
        <dbReference type="Proteomes" id="UP000595691"/>
    </source>
</evidence>
<evidence type="ECO:0000259" key="2">
    <source>
        <dbReference type="PROSITE" id="PS51192"/>
    </source>
</evidence>
<gene>
    <name evidence="4" type="ORF">I5776_19835</name>
</gene>
<dbReference type="RefSeq" id="WP_202778217.1">
    <property type="nucleotide sequence ID" value="NZ_CP065425.1"/>
</dbReference>
<sequence length="930" mass="107571">MLKTRLLHVVIEKCEDGKFFIHATDENGIHVSPTDWKRQLFIWHKESFFGTSLSLEQHHSIEGVKVTSWELLTLLATESFSSIIQWEWDELGQMLLSTAFTMHEAIIKGSFSPVFTQDKQMIQWPLPSLVIDDFHDSFWEQTFNDRTVQSIIGNWFQSAVDHYFQTKPEISDKINHLLTSGLSAEELTLYFDEVSFQKWLGIENDRPFEIGLRLSEPEEDHDSWKLETVLRDRGLPDRLYSMKDSPARWKPFIAEVSEEYHRWLKLFPWLKGVNGLTEELDEDQAWLFLTEASEKLHVLGVEILLPSWWMAMKDAQIAVKAKMKQTNTSHSPSFVGLNAMIDFDWRLSVNGSELSEDDFQQLIESQRKLIKLNGQWVRFDPKMIKQIQDLMKRAKKEGLTVRDIFEQELIIDDVEVDEDFNPKAFAKIQIELNRSIKKLIQQLTDLTNIPQLPVPNEFQGHLRPYQVQGYSWLAFLRKFHFGAILADDMGLGKTIQLIAYLLHVKKFSKSNAPSLIICPTSVLGNWQKEFVRFAPNLNVILHYGPNRPKGDYFGESLKDADVILTTYGLSHLDFDELSGVDWSTVAIDEAQNIKNSGTKQSRAIRKLNGEHKIALTGTPMENRLSELWSIFDFTNHGFLGTFSQFQKKYILPIEKDGLEGKIRELQSLIRPFLLRRTKQDPEVELNLPDKIEEKEYCPLTTEQASLYEQLIRDTFDQIETLSSFERKGLILKMLNHLKQLCNHPALYLKEERPNNVVKRSHKIEKLIELLTSVLDANEGCLIFTQYIGMGKIIQETLNSHFNLDVPFLNGSMPKAKRDEYVQSFQNGEFPIFLISLKAGGTGLNLTAANHVIHFDRWWNPAVENQATDRVYRIGQSRFVHVHKFITTGTLEEKIDAMLEKKQALNDEIIQSDNWITELSNIELQDLLALS</sequence>
<dbReference type="InterPro" id="IPR001650">
    <property type="entry name" value="Helicase_C-like"/>
</dbReference>
<dbReference type="Pfam" id="PF12419">
    <property type="entry name" value="DUF3670"/>
    <property type="match status" value="1"/>
</dbReference>
<dbReference type="InterPro" id="IPR022138">
    <property type="entry name" value="DUF3670"/>
</dbReference>
<dbReference type="PANTHER" id="PTHR10799">
    <property type="entry name" value="SNF2/RAD54 HELICASE FAMILY"/>
    <property type="match status" value="1"/>
</dbReference>
<accession>A0ABX7E0C5</accession>
<dbReference type="PROSITE" id="PS51194">
    <property type="entry name" value="HELICASE_CTER"/>
    <property type="match status" value="1"/>
</dbReference>
<dbReference type="InterPro" id="IPR038718">
    <property type="entry name" value="SNF2-like_sf"/>
</dbReference>
<keyword evidence="1" id="KW-0378">Hydrolase</keyword>
<dbReference type="GO" id="GO:0004386">
    <property type="term" value="F:helicase activity"/>
    <property type="evidence" value="ECO:0007669"/>
    <property type="project" value="UniProtKB-KW"/>
</dbReference>
<organism evidence="4 5">
    <name type="scientific">Heyndrickxia vini</name>
    <dbReference type="NCBI Taxonomy" id="1476025"/>
    <lineage>
        <taxon>Bacteria</taxon>
        <taxon>Bacillati</taxon>
        <taxon>Bacillota</taxon>
        <taxon>Bacilli</taxon>
        <taxon>Bacillales</taxon>
        <taxon>Bacillaceae</taxon>
        <taxon>Heyndrickxia</taxon>
    </lineage>
</organism>
<evidence type="ECO:0000259" key="3">
    <source>
        <dbReference type="PROSITE" id="PS51194"/>
    </source>
</evidence>
<reference evidence="4 5" key="1">
    <citation type="submission" date="2020-11" db="EMBL/GenBank/DDBJ databases">
        <title>Taxonomic evaluation of the Bacillus sporothermodurans group of bacteria based on whole genome sequences.</title>
        <authorList>
            <person name="Fiedler G."/>
            <person name="Herbstmann A.-D."/>
            <person name="Doll E."/>
            <person name="Wenning M."/>
            <person name="Brinks E."/>
            <person name="Kabisch J."/>
            <person name="Breitenwieser F."/>
            <person name="Lappann M."/>
            <person name="Boehnlein C."/>
            <person name="Franz C."/>
        </authorList>
    </citation>
    <scope>NUCLEOTIDE SEQUENCE [LARGE SCALE GENOMIC DNA]</scope>
    <source>
        <strain evidence="4 5">JCM 19841</strain>
    </source>
</reference>
<dbReference type="InterPro" id="IPR014001">
    <property type="entry name" value="Helicase_ATP-bd"/>
</dbReference>
<evidence type="ECO:0000256" key="1">
    <source>
        <dbReference type="ARBA" id="ARBA00022801"/>
    </source>
</evidence>
<dbReference type="Gene3D" id="3.40.50.300">
    <property type="entry name" value="P-loop containing nucleotide triphosphate hydrolases"/>
    <property type="match status" value="1"/>
</dbReference>
<protein>
    <submittedName>
        <fullName evidence="4">DEAD/DEAH box helicase</fullName>
    </submittedName>
</protein>
<dbReference type="InterPro" id="IPR000330">
    <property type="entry name" value="SNF2_N"/>
</dbReference>
<dbReference type="PROSITE" id="PS51192">
    <property type="entry name" value="HELICASE_ATP_BIND_1"/>
    <property type="match status" value="1"/>
</dbReference>
<dbReference type="Proteomes" id="UP000595691">
    <property type="component" value="Chromosome"/>
</dbReference>
<keyword evidence="4" id="KW-0347">Helicase</keyword>
<dbReference type="SMART" id="SM00487">
    <property type="entry name" value="DEXDc"/>
    <property type="match status" value="1"/>
</dbReference>
<dbReference type="InterPro" id="IPR049730">
    <property type="entry name" value="SNF2/RAD54-like_C"/>
</dbReference>
<name>A0ABX7E0C5_9BACI</name>
<feature type="domain" description="Helicase ATP-binding" evidence="2">
    <location>
        <begin position="474"/>
        <end position="637"/>
    </location>
</feature>
<keyword evidence="4" id="KW-0547">Nucleotide-binding</keyword>
<dbReference type="SUPFAM" id="SSF52540">
    <property type="entry name" value="P-loop containing nucleoside triphosphate hydrolases"/>
    <property type="match status" value="2"/>
</dbReference>
<dbReference type="InterPro" id="IPR027417">
    <property type="entry name" value="P-loop_NTPase"/>
</dbReference>
<dbReference type="Pfam" id="PF00176">
    <property type="entry name" value="SNF2-rel_dom"/>
    <property type="match status" value="1"/>
</dbReference>
<dbReference type="SMART" id="SM00490">
    <property type="entry name" value="HELICc"/>
    <property type="match status" value="1"/>
</dbReference>
<keyword evidence="5" id="KW-1185">Reference proteome</keyword>
<evidence type="ECO:0000313" key="4">
    <source>
        <dbReference type="EMBL" id="QQZ09189.1"/>
    </source>
</evidence>
<proteinExistence type="predicted"/>